<comment type="caution">
    <text evidence="2">The sequence shown here is derived from an EMBL/GenBank/DDBJ whole genome shotgun (WGS) entry which is preliminary data.</text>
</comment>
<gene>
    <name evidence="2" type="ORF">ALTATR162_LOCUS8664</name>
</gene>
<dbReference type="OrthoDB" id="3786236at2759"/>
<keyword evidence="3" id="KW-1185">Reference proteome</keyword>
<sequence length="187" mass="19704">MRSLLPLVTLPLLALAAPPTSPTITRLVFSGSGCPNDSGSVKSDSATLSDTAGVSFTQLKGDSTDNCAVHIQSAGASAGWQVAVRQVDYVGDVNLKGNSGLDTYTQVFWSENAGNTGVLTGGLTCAGPEIKDYITVRSSTADLKWSKCTGADGNPGILNVNFRPVIQGDFGTYDFKHAAWKLEWRKC</sequence>
<organism evidence="2 3">
    <name type="scientific">Alternaria atra</name>
    <dbReference type="NCBI Taxonomy" id="119953"/>
    <lineage>
        <taxon>Eukaryota</taxon>
        <taxon>Fungi</taxon>
        <taxon>Dikarya</taxon>
        <taxon>Ascomycota</taxon>
        <taxon>Pezizomycotina</taxon>
        <taxon>Dothideomycetes</taxon>
        <taxon>Pleosporomycetidae</taxon>
        <taxon>Pleosporales</taxon>
        <taxon>Pleosporineae</taxon>
        <taxon>Pleosporaceae</taxon>
        <taxon>Alternaria</taxon>
        <taxon>Alternaria sect. Ulocladioides</taxon>
    </lineage>
</organism>
<name>A0A8J2IGI6_9PLEO</name>
<dbReference type="AlphaFoldDB" id="A0A8J2IGI6"/>
<dbReference type="RefSeq" id="XP_043172232.1">
    <property type="nucleotide sequence ID" value="XM_043316297.1"/>
</dbReference>
<proteinExistence type="predicted"/>
<dbReference type="PANTHER" id="PTHR38847">
    <property type="match status" value="1"/>
</dbReference>
<evidence type="ECO:0008006" key="4">
    <source>
        <dbReference type="Google" id="ProtNLM"/>
    </source>
</evidence>
<dbReference type="PANTHER" id="PTHR38847:SF1">
    <property type="entry name" value="PSEUDOURIDINE SYNTHASE RSUA_RLUA-LIKE DOMAIN-CONTAINING PROTEIN"/>
    <property type="match status" value="1"/>
</dbReference>
<dbReference type="EMBL" id="CAJRGZ010000023">
    <property type="protein sequence ID" value="CAG5178366.1"/>
    <property type="molecule type" value="Genomic_DNA"/>
</dbReference>
<keyword evidence="1" id="KW-0732">Signal</keyword>
<feature type="chain" id="PRO_5035199828" description="Secreted protein" evidence="1">
    <location>
        <begin position="17"/>
        <end position="187"/>
    </location>
</feature>
<feature type="signal peptide" evidence="1">
    <location>
        <begin position="1"/>
        <end position="16"/>
    </location>
</feature>
<dbReference type="GeneID" id="67020799"/>
<accession>A0A8J2IGI6</accession>
<dbReference type="Proteomes" id="UP000676310">
    <property type="component" value="Unassembled WGS sequence"/>
</dbReference>
<protein>
    <recommendedName>
        <fullName evidence="4">Secreted protein</fullName>
    </recommendedName>
</protein>
<evidence type="ECO:0000256" key="1">
    <source>
        <dbReference type="SAM" id="SignalP"/>
    </source>
</evidence>
<dbReference type="Pfam" id="PF14273">
    <property type="entry name" value="DUF4360"/>
    <property type="match status" value="1"/>
</dbReference>
<dbReference type="InterPro" id="IPR025649">
    <property type="entry name" value="DUF4360"/>
</dbReference>
<evidence type="ECO:0000313" key="3">
    <source>
        <dbReference type="Proteomes" id="UP000676310"/>
    </source>
</evidence>
<evidence type="ECO:0000313" key="2">
    <source>
        <dbReference type="EMBL" id="CAG5178366.1"/>
    </source>
</evidence>
<reference evidence="2" key="1">
    <citation type="submission" date="2021-05" db="EMBL/GenBank/DDBJ databases">
        <authorList>
            <person name="Stam R."/>
        </authorList>
    </citation>
    <scope>NUCLEOTIDE SEQUENCE</scope>
    <source>
        <strain evidence="2">CS162</strain>
    </source>
</reference>